<proteinExistence type="predicted"/>
<feature type="non-terminal residue" evidence="2">
    <location>
        <position position="1"/>
    </location>
</feature>
<protein>
    <submittedName>
        <fullName evidence="2">Uncharacterized protein</fullName>
    </submittedName>
</protein>
<organism evidence="2 3">
    <name type="scientific">Cirrhinus mrigala</name>
    <name type="common">Mrigala</name>
    <dbReference type="NCBI Taxonomy" id="683832"/>
    <lineage>
        <taxon>Eukaryota</taxon>
        <taxon>Metazoa</taxon>
        <taxon>Chordata</taxon>
        <taxon>Craniata</taxon>
        <taxon>Vertebrata</taxon>
        <taxon>Euteleostomi</taxon>
        <taxon>Actinopterygii</taxon>
        <taxon>Neopterygii</taxon>
        <taxon>Teleostei</taxon>
        <taxon>Ostariophysi</taxon>
        <taxon>Cypriniformes</taxon>
        <taxon>Cyprinidae</taxon>
        <taxon>Labeoninae</taxon>
        <taxon>Labeonini</taxon>
        <taxon>Cirrhinus</taxon>
    </lineage>
</organism>
<dbReference type="PANTHER" id="PTHR45945">
    <property type="entry name" value="REGULATOR OF G-PROTEIN SIGNALING LOCO"/>
    <property type="match status" value="1"/>
</dbReference>
<sequence>IFKLMKFDSYTRFVRSQLYQSCMLANVEGRPLPGLDPRGRPLMPTKHTSSTSPKEQVKFDKTKE</sequence>
<evidence type="ECO:0000313" key="3">
    <source>
        <dbReference type="Proteomes" id="UP001529510"/>
    </source>
</evidence>
<gene>
    <name evidence="2" type="ORF">M9458_041782</name>
</gene>
<dbReference type="EMBL" id="JAMKFB020000021">
    <property type="protein sequence ID" value="KAL0162386.1"/>
    <property type="molecule type" value="Genomic_DNA"/>
</dbReference>
<name>A0ABD0NMC3_CIRMR</name>
<keyword evidence="3" id="KW-1185">Reference proteome</keyword>
<accession>A0ABD0NMC3</accession>
<dbReference type="InterPro" id="IPR046995">
    <property type="entry name" value="RGS10/12/14-like"/>
</dbReference>
<dbReference type="Proteomes" id="UP001529510">
    <property type="component" value="Unassembled WGS sequence"/>
</dbReference>
<feature type="compositionally biased region" description="Low complexity" evidence="1">
    <location>
        <begin position="29"/>
        <end position="44"/>
    </location>
</feature>
<evidence type="ECO:0000256" key="1">
    <source>
        <dbReference type="SAM" id="MobiDB-lite"/>
    </source>
</evidence>
<dbReference type="SUPFAM" id="SSF48097">
    <property type="entry name" value="Regulator of G-protein signaling, RGS"/>
    <property type="match status" value="1"/>
</dbReference>
<feature type="region of interest" description="Disordered" evidence="1">
    <location>
        <begin position="29"/>
        <end position="64"/>
    </location>
</feature>
<reference evidence="2 3" key="1">
    <citation type="submission" date="2024-05" db="EMBL/GenBank/DDBJ databases">
        <title>Genome sequencing and assembly of Indian major carp, Cirrhinus mrigala (Hamilton, 1822).</title>
        <authorList>
            <person name="Mohindra V."/>
            <person name="Chowdhury L.M."/>
            <person name="Lal K."/>
            <person name="Jena J.K."/>
        </authorList>
    </citation>
    <scope>NUCLEOTIDE SEQUENCE [LARGE SCALE GENOMIC DNA]</scope>
    <source>
        <strain evidence="2">CM1030</strain>
        <tissue evidence="2">Blood</tissue>
    </source>
</reference>
<dbReference type="InterPro" id="IPR036305">
    <property type="entry name" value="RGS_sf"/>
</dbReference>
<comment type="caution">
    <text evidence="2">The sequence shown here is derived from an EMBL/GenBank/DDBJ whole genome shotgun (WGS) entry which is preliminary data.</text>
</comment>
<feature type="non-terminal residue" evidence="2">
    <location>
        <position position="64"/>
    </location>
</feature>
<feature type="compositionally biased region" description="Basic and acidic residues" evidence="1">
    <location>
        <begin position="55"/>
        <end position="64"/>
    </location>
</feature>
<dbReference type="InterPro" id="IPR024066">
    <property type="entry name" value="RGS_subdom1/3"/>
</dbReference>
<dbReference type="AlphaFoldDB" id="A0ABD0NMC3"/>
<dbReference type="PANTHER" id="PTHR45945:SF2">
    <property type="entry name" value="REGULATOR OF G-PROTEIN SIGNALING 14"/>
    <property type="match status" value="1"/>
</dbReference>
<dbReference type="Gene3D" id="1.10.196.10">
    <property type="match status" value="1"/>
</dbReference>
<evidence type="ECO:0000313" key="2">
    <source>
        <dbReference type="EMBL" id="KAL0162386.1"/>
    </source>
</evidence>